<evidence type="ECO:0000313" key="2">
    <source>
        <dbReference type="EMBL" id="KZV23515.1"/>
    </source>
</evidence>
<dbReference type="EMBL" id="KV013474">
    <property type="protein sequence ID" value="KZV23515.1"/>
    <property type="molecule type" value="Genomic_DNA"/>
</dbReference>
<evidence type="ECO:0000313" key="3">
    <source>
        <dbReference type="Proteomes" id="UP000250235"/>
    </source>
</evidence>
<accession>A0A2Z7ANY8</accession>
<gene>
    <name evidence="2" type="ORF">F511_34612</name>
</gene>
<feature type="region of interest" description="Disordered" evidence="1">
    <location>
        <begin position="83"/>
        <end position="104"/>
    </location>
</feature>
<dbReference type="AlphaFoldDB" id="A0A2Z7ANY8"/>
<name>A0A2Z7ANY8_9LAMI</name>
<proteinExistence type="predicted"/>
<reference evidence="2 3" key="1">
    <citation type="journal article" date="2015" name="Proc. Natl. Acad. Sci. U.S.A.">
        <title>The resurrection genome of Boea hygrometrica: A blueprint for survival of dehydration.</title>
        <authorList>
            <person name="Xiao L."/>
            <person name="Yang G."/>
            <person name="Zhang L."/>
            <person name="Yang X."/>
            <person name="Zhao S."/>
            <person name="Ji Z."/>
            <person name="Zhou Q."/>
            <person name="Hu M."/>
            <person name="Wang Y."/>
            <person name="Chen M."/>
            <person name="Xu Y."/>
            <person name="Jin H."/>
            <person name="Xiao X."/>
            <person name="Hu G."/>
            <person name="Bao F."/>
            <person name="Hu Y."/>
            <person name="Wan P."/>
            <person name="Li L."/>
            <person name="Deng X."/>
            <person name="Kuang T."/>
            <person name="Xiang C."/>
            <person name="Zhu J.K."/>
            <person name="Oliver M.J."/>
            <person name="He Y."/>
        </authorList>
    </citation>
    <scope>NUCLEOTIDE SEQUENCE [LARGE SCALE GENOMIC DNA]</scope>
    <source>
        <strain evidence="3">cv. XS01</strain>
    </source>
</reference>
<organism evidence="2 3">
    <name type="scientific">Dorcoceras hygrometricum</name>
    <dbReference type="NCBI Taxonomy" id="472368"/>
    <lineage>
        <taxon>Eukaryota</taxon>
        <taxon>Viridiplantae</taxon>
        <taxon>Streptophyta</taxon>
        <taxon>Embryophyta</taxon>
        <taxon>Tracheophyta</taxon>
        <taxon>Spermatophyta</taxon>
        <taxon>Magnoliopsida</taxon>
        <taxon>eudicotyledons</taxon>
        <taxon>Gunneridae</taxon>
        <taxon>Pentapetalae</taxon>
        <taxon>asterids</taxon>
        <taxon>lamiids</taxon>
        <taxon>Lamiales</taxon>
        <taxon>Gesneriaceae</taxon>
        <taxon>Didymocarpoideae</taxon>
        <taxon>Trichosporeae</taxon>
        <taxon>Loxocarpinae</taxon>
        <taxon>Dorcoceras</taxon>
    </lineage>
</organism>
<feature type="region of interest" description="Disordered" evidence="1">
    <location>
        <begin position="143"/>
        <end position="166"/>
    </location>
</feature>
<protein>
    <submittedName>
        <fullName evidence="2">Leucine rich repeat protein</fullName>
    </submittedName>
</protein>
<keyword evidence="3" id="KW-1185">Reference proteome</keyword>
<dbReference type="Proteomes" id="UP000250235">
    <property type="component" value="Unassembled WGS sequence"/>
</dbReference>
<evidence type="ECO:0000256" key="1">
    <source>
        <dbReference type="SAM" id="MobiDB-lite"/>
    </source>
</evidence>
<feature type="compositionally biased region" description="Polar residues" evidence="1">
    <location>
        <begin position="146"/>
        <end position="159"/>
    </location>
</feature>
<sequence>MGPQPLRLRNHNSGLAQRIMYGPFNPYIPIRSTTIGKSRVAKDPIAMHTSWRSNSDFASVTSIGYPRMSASGESSTTMHRLLHASGSHPIPPPNDPNQLSLPTSQLSSVQLSHVVQLSRTIQLTNHTQLLAYRSCALQHRSEDQLSPKSTAQTACTMHSSTDHTSRLDHTSLAQGKLHSTKQLTQTQLTAPKLGTAHDMHSCIARSNRLDHGDIDTPIISQVGGPPRPVDRPSYAGKLAGHPDPLTGIHTSVNWRGVSAHRLTFTLVSYQILIIGIDSDVEMPEYMSNGASISVVEVFQLLVSIQLLDISDVEAFSRYNQMLQTIPLLKRLAIVKYSAVGITQVLKHSAVANIQLSLSIQLCVCVLFGVARSSPGARLDD</sequence>